<gene>
    <name evidence="10" type="ORF">KPL78_17630</name>
</gene>
<keyword evidence="3 8" id="KW-0813">Transport</keyword>
<evidence type="ECO:0000256" key="6">
    <source>
        <dbReference type="ARBA" id="ARBA00022989"/>
    </source>
</evidence>
<comment type="subcellular location">
    <subcellularLocation>
        <location evidence="1 8">Cell membrane</location>
        <topology evidence="1 8">Multi-pass membrane protein</topology>
    </subcellularLocation>
</comment>
<dbReference type="PANTHER" id="PTHR42929:SF1">
    <property type="entry name" value="INNER MEMBRANE ABC TRANSPORTER PERMEASE PROTEIN YDCU-RELATED"/>
    <property type="match status" value="1"/>
</dbReference>
<dbReference type="PANTHER" id="PTHR42929">
    <property type="entry name" value="INNER MEMBRANE ABC TRANSPORTER PERMEASE PROTEIN YDCU-RELATED-RELATED"/>
    <property type="match status" value="1"/>
</dbReference>
<keyword evidence="5 8" id="KW-0812">Transmembrane</keyword>
<sequence length="283" mass="31364">MVTNRWSGLLLASPLALILALFLIVPIGTIVVVSFFDYDSVRMFPAFVWTNYEELFLSPITWKTYFQTLQFAAITWAICLIVGFTVAYFLAFHIASPLMQTALFLVCTIPFWTSNVIRMISWIPFLGRNGLLNQALMGMGAINEPLEFLLFSNFAVILAYVHLYALFMVVPIFNSMVRIDRALIEAARDAGATEWQVLRNVVIPLARPGIMIGSILVVAVVMGDFVTVRLMSGGQSASVGLMMVNAMSLLQYPAAAANAVVLLIVVLLMIAAMLRIVDIRKEL</sequence>
<comment type="caution">
    <text evidence="10">The sequence shown here is derived from an EMBL/GenBank/DDBJ whole genome shotgun (WGS) entry which is preliminary data.</text>
</comment>
<keyword evidence="7 8" id="KW-0472">Membrane</keyword>
<feature type="transmembrane region" description="Helical" evidence="8">
    <location>
        <begin position="252"/>
        <end position="277"/>
    </location>
</feature>
<evidence type="ECO:0000256" key="7">
    <source>
        <dbReference type="ARBA" id="ARBA00023136"/>
    </source>
</evidence>
<feature type="transmembrane region" description="Helical" evidence="8">
    <location>
        <begin position="103"/>
        <end position="126"/>
    </location>
</feature>
<evidence type="ECO:0000256" key="1">
    <source>
        <dbReference type="ARBA" id="ARBA00004651"/>
    </source>
</evidence>
<reference evidence="10 11" key="1">
    <citation type="submission" date="2021-07" db="EMBL/GenBank/DDBJ databases">
        <authorList>
            <person name="So Y."/>
        </authorList>
    </citation>
    <scope>NUCLEOTIDE SEQUENCE [LARGE SCALE GENOMIC DNA]</scope>
    <source>
        <strain evidence="10 11">HJA6</strain>
    </source>
</reference>
<dbReference type="InterPro" id="IPR000515">
    <property type="entry name" value="MetI-like"/>
</dbReference>
<comment type="similarity">
    <text evidence="2">Belongs to the binding-protein-dependent transport system permease family. CysTW subfamily.</text>
</comment>
<evidence type="ECO:0000313" key="11">
    <source>
        <dbReference type="Proteomes" id="UP001196565"/>
    </source>
</evidence>
<evidence type="ECO:0000256" key="8">
    <source>
        <dbReference type="RuleBase" id="RU363032"/>
    </source>
</evidence>
<feature type="transmembrane region" description="Helical" evidence="8">
    <location>
        <begin position="146"/>
        <end position="173"/>
    </location>
</feature>
<name>A0ABS7ABL6_9PROT</name>
<dbReference type="SUPFAM" id="SSF161098">
    <property type="entry name" value="MetI-like"/>
    <property type="match status" value="1"/>
</dbReference>
<dbReference type="CDD" id="cd06261">
    <property type="entry name" value="TM_PBP2"/>
    <property type="match status" value="1"/>
</dbReference>
<evidence type="ECO:0000256" key="3">
    <source>
        <dbReference type="ARBA" id="ARBA00022448"/>
    </source>
</evidence>
<evidence type="ECO:0000256" key="4">
    <source>
        <dbReference type="ARBA" id="ARBA00022475"/>
    </source>
</evidence>
<dbReference type="Pfam" id="PF00528">
    <property type="entry name" value="BPD_transp_1"/>
    <property type="match status" value="1"/>
</dbReference>
<feature type="transmembrane region" description="Helical" evidence="8">
    <location>
        <begin position="209"/>
        <end position="232"/>
    </location>
</feature>
<dbReference type="Proteomes" id="UP001196565">
    <property type="component" value="Unassembled WGS sequence"/>
</dbReference>
<feature type="transmembrane region" description="Helical" evidence="8">
    <location>
        <begin position="12"/>
        <end position="36"/>
    </location>
</feature>
<evidence type="ECO:0000259" key="9">
    <source>
        <dbReference type="PROSITE" id="PS50928"/>
    </source>
</evidence>
<organism evidence="10 11">
    <name type="scientific">Roseomonas alba</name>
    <dbReference type="NCBI Taxonomy" id="2846776"/>
    <lineage>
        <taxon>Bacteria</taxon>
        <taxon>Pseudomonadati</taxon>
        <taxon>Pseudomonadota</taxon>
        <taxon>Alphaproteobacteria</taxon>
        <taxon>Acetobacterales</taxon>
        <taxon>Roseomonadaceae</taxon>
        <taxon>Roseomonas</taxon>
    </lineage>
</organism>
<dbReference type="Gene3D" id="1.10.3720.10">
    <property type="entry name" value="MetI-like"/>
    <property type="match status" value="1"/>
</dbReference>
<feature type="transmembrane region" description="Helical" evidence="8">
    <location>
        <begin position="71"/>
        <end position="91"/>
    </location>
</feature>
<dbReference type="PROSITE" id="PS50928">
    <property type="entry name" value="ABC_TM1"/>
    <property type="match status" value="1"/>
</dbReference>
<evidence type="ECO:0000256" key="5">
    <source>
        <dbReference type="ARBA" id="ARBA00022692"/>
    </source>
</evidence>
<keyword evidence="11" id="KW-1185">Reference proteome</keyword>
<feature type="domain" description="ABC transmembrane type-1" evidence="9">
    <location>
        <begin position="65"/>
        <end position="273"/>
    </location>
</feature>
<proteinExistence type="inferred from homology"/>
<keyword evidence="4" id="KW-1003">Cell membrane</keyword>
<dbReference type="EMBL" id="JAHYBZ010000006">
    <property type="protein sequence ID" value="MBW6399685.1"/>
    <property type="molecule type" value="Genomic_DNA"/>
</dbReference>
<evidence type="ECO:0000256" key="2">
    <source>
        <dbReference type="ARBA" id="ARBA00007069"/>
    </source>
</evidence>
<dbReference type="InterPro" id="IPR035906">
    <property type="entry name" value="MetI-like_sf"/>
</dbReference>
<protein>
    <submittedName>
        <fullName evidence="10">ABC transporter permease</fullName>
    </submittedName>
</protein>
<accession>A0ABS7ABL6</accession>
<evidence type="ECO:0000313" key="10">
    <source>
        <dbReference type="EMBL" id="MBW6399685.1"/>
    </source>
</evidence>
<keyword evidence="6 8" id="KW-1133">Transmembrane helix</keyword>